<accession>A0A9P8VJP4</accession>
<dbReference type="GO" id="GO:0006508">
    <property type="term" value="P:proteolysis"/>
    <property type="evidence" value="ECO:0007669"/>
    <property type="project" value="InterPro"/>
</dbReference>
<feature type="domain" description="Peptidase A1" evidence="5">
    <location>
        <begin position="57"/>
        <end position="413"/>
    </location>
</feature>
<feature type="chain" id="PRO_5040291703" evidence="4">
    <location>
        <begin position="19"/>
        <end position="621"/>
    </location>
</feature>
<dbReference type="AlphaFoldDB" id="A0A9P8VJP4"/>
<evidence type="ECO:0000256" key="4">
    <source>
        <dbReference type="SAM" id="SignalP"/>
    </source>
</evidence>
<dbReference type="InterPro" id="IPR033121">
    <property type="entry name" value="PEPTIDASE_A1"/>
</dbReference>
<sequence length="621" mass="67133">MASSRFFTSLLLAAGAVAQLQLSLSSPARSNHVAARKRQVETGMHLPFDIYNWFYPYAVNLTVGTPGQSQSLALTFAYPESVLLERSVCSENGEERTGEYYYYSNCRSGAYDPSKSDTYKVYDGFSAVSRYYDTFSRVYGSRSVDGTLMTETVEVGGATVSSMGLLLANSTTVDTGFLGLGYTDSSNEFSLLEQLVNHGDIASEGFSLWAQEDSSDNTTGHILFGAVDKSKYVGPLSRLQASAWKELSSAPGYAVNVSAAETSNDTEQISQFENFYASISPTTMITNLPRNVALPILNMANATYESLYEMYVVDCNHTDSISGSFTLELGGEGGYSLEVNLRDLVVPPEIWTDTDIWNYGEDEPITMCMFGVQSVDQTYTFNHDSVEPWVIGNMALKKTYMAFDADNMEVALAPLRDDLSGSSDQEAFSTSGGAIPDSEAAGYQECFRGSCPDNNYGDDSGSNGNYGGDYYGDYYGDYVDETQRARRTAAIILGTVFGVLFLLIVGLTIWAVLRCRRIRKARAEAADATPMMQAPGPAGGVFFQPGAPPPLPAISTAAAGPVPRRPVPAHVPGSEEIRVQETRMLSPEPKANIDVTPAGTVSPESTPRVPEATMARGPSGQ</sequence>
<feature type="region of interest" description="Disordered" evidence="2">
    <location>
        <begin position="563"/>
        <end position="621"/>
    </location>
</feature>
<keyword evidence="7" id="KW-1185">Reference proteome</keyword>
<dbReference type="Pfam" id="PF00026">
    <property type="entry name" value="Asp"/>
    <property type="match status" value="1"/>
</dbReference>
<comment type="caution">
    <text evidence="6">The sequence shown here is derived from an EMBL/GenBank/DDBJ whole genome shotgun (WGS) entry which is preliminary data.</text>
</comment>
<keyword evidence="4" id="KW-0732">Signal</keyword>
<dbReference type="PANTHER" id="PTHR47966">
    <property type="entry name" value="BETA-SITE APP-CLEAVING ENZYME, ISOFORM A-RELATED"/>
    <property type="match status" value="1"/>
</dbReference>
<evidence type="ECO:0000259" key="5">
    <source>
        <dbReference type="PROSITE" id="PS51767"/>
    </source>
</evidence>
<dbReference type="InterPro" id="IPR021109">
    <property type="entry name" value="Peptidase_aspartic_dom_sf"/>
</dbReference>
<keyword evidence="3" id="KW-0472">Membrane</keyword>
<evidence type="ECO:0000256" key="2">
    <source>
        <dbReference type="SAM" id="MobiDB-lite"/>
    </source>
</evidence>
<dbReference type="OrthoDB" id="771136at2759"/>
<protein>
    <submittedName>
        <fullName evidence="6">Aspartic peptidase domain-containing protein</fullName>
    </submittedName>
</protein>
<feature type="signal peptide" evidence="4">
    <location>
        <begin position="1"/>
        <end position="18"/>
    </location>
</feature>
<dbReference type="SUPFAM" id="SSF50630">
    <property type="entry name" value="Acid proteases"/>
    <property type="match status" value="1"/>
</dbReference>
<dbReference type="PANTHER" id="PTHR47966:SF73">
    <property type="entry name" value="PEPTIDASE A1 DOMAIN-CONTAINING PROTEIN"/>
    <property type="match status" value="1"/>
</dbReference>
<reference evidence="6" key="1">
    <citation type="journal article" date="2021" name="Nat. Commun.">
        <title>Genetic determinants of endophytism in the Arabidopsis root mycobiome.</title>
        <authorList>
            <person name="Mesny F."/>
            <person name="Miyauchi S."/>
            <person name="Thiergart T."/>
            <person name="Pickel B."/>
            <person name="Atanasova L."/>
            <person name="Karlsson M."/>
            <person name="Huettel B."/>
            <person name="Barry K.W."/>
            <person name="Haridas S."/>
            <person name="Chen C."/>
            <person name="Bauer D."/>
            <person name="Andreopoulos W."/>
            <person name="Pangilinan J."/>
            <person name="LaButti K."/>
            <person name="Riley R."/>
            <person name="Lipzen A."/>
            <person name="Clum A."/>
            <person name="Drula E."/>
            <person name="Henrissat B."/>
            <person name="Kohler A."/>
            <person name="Grigoriev I.V."/>
            <person name="Martin F.M."/>
            <person name="Hacquard S."/>
        </authorList>
    </citation>
    <scope>NUCLEOTIDE SEQUENCE</scope>
    <source>
        <strain evidence="6">MPI-SDFR-AT-0117</strain>
    </source>
</reference>
<feature type="transmembrane region" description="Helical" evidence="3">
    <location>
        <begin position="489"/>
        <end position="513"/>
    </location>
</feature>
<organism evidence="6 7">
    <name type="scientific">Plectosphaerella plurivora</name>
    <dbReference type="NCBI Taxonomy" id="936078"/>
    <lineage>
        <taxon>Eukaryota</taxon>
        <taxon>Fungi</taxon>
        <taxon>Dikarya</taxon>
        <taxon>Ascomycota</taxon>
        <taxon>Pezizomycotina</taxon>
        <taxon>Sordariomycetes</taxon>
        <taxon>Hypocreomycetidae</taxon>
        <taxon>Glomerellales</taxon>
        <taxon>Plectosphaerellaceae</taxon>
        <taxon>Plectosphaerella</taxon>
    </lineage>
</organism>
<keyword evidence="3" id="KW-1133">Transmembrane helix</keyword>
<keyword evidence="3" id="KW-0812">Transmembrane</keyword>
<dbReference type="Proteomes" id="UP000770015">
    <property type="component" value="Unassembled WGS sequence"/>
</dbReference>
<dbReference type="PROSITE" id="PS51767">
    <property type="entry name" value="PEPTIDASE_A1"/>
    <property type="match status" value="1"/>
</dbReference>
<evidence type="ECO:0000313" key="7">
    <source>
        <dbReference type="Proteomes" id="UP000770015"/>
    </source>
</evidence>
<comment type="similarity">
    <text evidence="1">Belongs to the peptidase A1 family.</text>
</comment>
<dbReference type="InterPro" id="IPR001461">
    <property type="entry name" value="Aspartic_peptidase_A1"/>
</dbReference>
<dbReference type="Gene3D" id="2.40.70.10">
    <property type="entry name" value="Acid Proteases"/>
    <property type="match status" value="2"/>
</dbReference>
<gene>
    <name evidence="6" type="ORF">F5X68DRAFT_198559</name>
</gene>
<name>A0A9P8VJP4_9PEZI</name>
<proteinExistence type="inferred from homology"/>
<evidence type="ECO:0000313" key="6">
    <source>
        <dbReference type="EMBL" id="KAH6695543.1"/>
    </source>
</evidence>
<dbReference type="GO" id="GO:0004190">
    <property type="term" value="F:aspartic-type endopeptidase activity"/>
    <property type="evidence" value="ECO:0007669"/>
    <property type="project" value="InterPro"/>
</dbReference>
<dbReference type="EMBL" id="JAGSXJ010000002">
    <property type="protein sequence ID" value="KAH6695543.1"/>
    <property type="molecule type" value="Genomic_DNA"/>
</dbReference>
<feature type="compositionally biased region" description="Low complexity" evidence="2">
    <location>
        <begin position="563"/>
        <end position="572"/>
    </location>
</feature>
<evidence type="ECO:0000256" key="1">
    <source>
        <dbReference type="ARBA" id="ARBA00007447"/>
    </source>
</evidence>
<evidence type="ECO:0000256" key="3">
    <source>
        <dbReference type="SAM" id="Phobius"/>
    </source>
</evidence>